<dbReference type="PANTHER" id="PTHR34936">
    <property type="entry name" value="EXPRESSED PROTEIN"/>
    <property type="match status" value="1"/>
</dbReference>
<keyword evidence="1" id="KW-0812">Transmembrane</keyword>
<organism evidence="2 3">
    <name type="scientific">Ananas comosus</name>
    <name type="common">Pineapple</name>
    <name type="synonym">Ananas ananas</name>
    <dbReference type="NCBI Taxonomy" id="4615"/>
    <lineage>
        <taxon>Eukaryota</taxon>
        <taxon>Viridiplantae</taxon>
        <taxon>Streptophyta</taxon>
        <taxon>Embryophyta</taxon>
        <taxon>Tracheophyta</taxon>
        <taxon>Spermatophyta</taxon>
        <taxon>Magnoliopsida</taxon>
        <taxon>Liliopsida</taxon>
        <taxon>Poales</taxon>
        <taxon>Bromeliaceae</taxon>
        <taxon>Bromelioideae</taxon>
        <taxon>Ananas</taxon>
    </lineage>
</organism>
<dbReference type="PANTHER" id="PTHR34936:SF2">
    <property type="entry name" value="EXPRESSED PROTEIN"/>
    <property type="match status" value="1"/>
</dbReference>
<name>A0A199W9D1_ANACO</name>
<evidence type="ECO:0000313" key="2">
    <source>
        <dbReference type="EMBL" id="OAY85505.1"/>
    </source>
</evidence>
<accession>A0A199W9D1</accession>
<keyword evidence="1" id="KW-0472">Membrane</keyword>
<protein>
    <submittedName>
        <fullName evidence="2">Uncharacterized protein</fullName>
    </submittedName>
</protein>
<sequence>MITRSKLVDQLREHQIRSHRATWLALTTFSPKPYIATRFWIITMAKSQCPFVCLDFGSSPWQNLRRDAIVALSHALIFCFLKISCCISLYFKIFGLSAVFIILGILLPICLKISRGESPTDINF</sequence>
<dbReference type="Proteomes" id="UP000092600">
    <property type="component" value="Unassembled WGS sequence"/>
</dbReference>
<feature type="transmembrane region" description="Helical" evidence="1">
    <location>
        <begin position="96"/>
        <end position="114"/>
    </location>
</feature>
<proteinExistence type="predicted"/>
<keyword evidence="1" id="KW-1133">Transmembrane helix</keyword>
<dbReference type="AlphaFoldDB" id="A0A199W9D1"/>
<evidence type="ECO:0000313" key="3">
    <source>
        <dbReference type="Proteomes" id="UP000092600"/>
    </source>
</evidence>
<comment type="caution">
    <text evidence="2">The sequence shown here is derived from an EMBL/GenBank/DDBJ whole genome shotgun (WGS) entry which is preliminary data.</text>
</comment>
<gene>
    <name evidence="2" type="ORF">ACMD2_20458</name>
</gene>
<dbReference type="EMBL" id="LSRQ01000087">
    <property type="protein sequence ID" value="OAY85505.1"/>
    <property type="molecule type" value="Genomic_DNA"/>
</dbReference>
<evidence type="ECO:0000256" key="1">
    <source>
        <dbReference type="SAM" id="Phobius"/>
    </source>
</evidence>
<reference evidence="2 3" key="1">
    <citation type="journal article" date="2016" name="DNA Res.">
        <title>The draft genome of MD-2 pineapple using hybrid error correction of long reads.</title>
        <authorList>
            <person name="Redwan R.M."/>
            <person name="Saidin A."/>
            <person name="Kumar S.V."/>
        </authorList>
    </citation>
    <scope>NUCLEOTIDE SEQUENCE [LARGE SCALE GENOMIC DNA]</scope>
    <source>
        <strain evidence="3">cv. MD2</strain>
        <tissue evidence="2">Leaf</tissue>
    </source>
</reference>